<evidence type="ECO:0000259" key="1">
    <source>
        <dbReference type="SMART" id="SM00829"/>
    </source>
</evidence>
<evidence type="ECO:0000313" key="3">
    <source>
        <dbReference type="Proteomes" id="UP000199245"/>
    </source>
</evidence>
<sequence>MRAFYLDQFGHLDGLILKETSVPPLGPKDVLVRSRANSLNYRDLLIVSGQGGSFNAASGTRPGLVPVCDGAGDVLAVGKDVTRAKIGDRVAGTFFRRWIGGRIKPEYLGEQRGRDVDGLLRDHAVLDEEEVVRVPDHLSYTESDYQPQLIRVCQPTPVATHENLSGGGLLEGIVHLIDRTVVL</sequence>
<dbReference type="GO" id="GO:0016491">
    <property type="term" value="F:oxidoreductase activity"/>
    <property type="evidence" value="ECO:0007669"/>
    <property type="project" value="InterPro"/>
</dbReference>
<dbReference type="Proteomes" id="UP000199245">
    <property type="component" value="Unassembled WGS sequence"/>
</dbReference>
<dbReference type="InterPro" id="IPR011032">
    <property type="entry name" value="GroES-like_sf"/>
</dbReference>
<dbReference type="PANTHER" id="PTHR45033">
    <property type="match status" value="1"/>
</dbReference>
<proteinExistence type="predicted"/>
<dbReference type="Gene3D" id="3.90.180.10">
    <property type="entry name" value="Medium-chain alcohol dehydrogenases, catalytic domain"/>
    <property type="match status" value="1"/>
</dbReference>
<dbReference type="InterPro" id="IPR052711">
    <property type="entry name" value="Zinc_ADH-like"/>
</dbReference>
<dbReference type="InterPro" id="IPR020843">
    <property type="entry name" value="ER"/>
</dbReference>
<feature type="domain" description="Enoyl reductase (ER)" evidence="1">
    <location>
        <begin position="10"/>
        <end position="183"/>
    </location>
</feature>
<evidence type="ECO:0000313" key="2">
    <source>
        <dbReference type="EMBL" id="SDF25393.1"/>
    </source>
</evidence>
<organism evidence="2 3">
    <name type="scientific">Bradyrhizobium brasilense</name>
    <dbReference type="NCBI Taxonomy" id="1419277"/>
    <lineage>
        <taxon>Bacteria</taxon>
        <taxon>Pseudomonadati</taxon>
        <taxon>Pseudomonadota</taxon>
        <taxon>Alphaproteobacteria</taxon>
        <taxon>Hyphomicrobiales</taxon>
        <taxon>Nitrobacteraceae</taxon>
        <taxon>Bradyrhizobium</taxon>
    </lineage>
</organism>
<protein>
    <submittedName>
        <fullName evidence="2">Alcohol dehydrogenase GroES-like domain-containing protein</fullName>
    </submittedName>
</protein>
<dbReference type="InterPro" id="IPR013154">
    <property type="entry name" value="ADH-like_N"/>
</dbReference>
<dbReference type="AlphaFoldDB" id="A0A1G7JKI0"/>
<dbReference type="PANTHER" id="PTHR45033:SF2">
    <property type="entry name" value="ZINC-TYPE ALCOHOL DEHYDROGENASE-LIKE PROTEIN C1773.06C"/>
    <property type="match status" value="1"/>
</dbReference>
<accession>A0A1G7JKI0</accession>
<name>A0A1G7JKI0_9BRAD</name>
<reference evidence="2 3" key="1">
    <citation type="submission" date="2016-10" db="EMBL/GenBank/DDBJ databases">
        <authorList>
            <person name="de Groot N.N."/>
        </authorList>
    </citation>
    <scope>NUCLEOTIDE SEQUENCE [LARGE SCALE GENOMIC DNA]</scope>
    <source>
        <strain evidence="2 3">R5</strain>
    </source>
</reference>
<dbReference type="Pfam" id="PF08240">
    <property type="entry name" value="ADH_N"/>
    <property type="match status" value="1"/>
</dbReference>
<dbReference type="SUPFAM" id="SSF50129">
    <property type="entry name" value="GroES-like"/>
    <property type="match status" value="1"/>
</dbReference>
<gene>
    <name evidence="2" type="ORF">SAMN05216337_104919</name>
</gene>
<dbReference type="EMBL" id="FMZW01000049">
    <property type="protein sequence ID" value="SDF25393.1"/>
    <property type="molecule type" value="Genomic_DNA"/>
</dbReference>
<dbReference type="SMART" id="SM00829">
    <property type="entry name" value="PKS_ER"/>
    <property type="match status" value="1"/>
</dbReference>
<dbReference type="RefSeq" id="WP_176937173.1">
    <property type="nucleotide sequence ID" value="NZ_FMZW01000049.1"/>
</dbReference>